<comment type="caution">
    <text evidence="6">The sequence shown here is derived from an EMBL/GenBank/DDBJ whole genome shotgun (WGS) entry which is preliminary data.</text>
</comment>
<protein>
    <submittedName>
        <fullName evidence="6">Branched-chain amino acid transport system substrate-binding protein</fullName>
    </submittedName>
</protein>
<dbReference type="Gene3D" id="3.40.50.2300">
    <property type="match status" value="2"/>
</dbReference>
<evidence type="ECO:0000256" key="2">
    <source>
        <dbReference type="ARBA" id="ARBA00022729"/>
    </source>
</evidence>
<dbReference type="InterPro" id="IPR028081">
    <property type="entry name" value="Leu-bd"/>
</dbReference>
<dbReference type="InterPro" id="IPR016032">
    <property type="entry name" value="Sig_transdc_resp-reg_C-effctor"/>
</dbReference>
<dbReference type="SUPFAM" id="SSF46894">
    <property type="entry name" value="C-terminal effector domain of the bipartite response regulators"/>
    <property type="match status" value="1"/>
</dbReference>
<gene>
    <name evidence="6" type="ORF">GGR25_004855</name>
</gene>
<keyword evidence="7" id="KW-1185">Reference proteome</keyword>
<dbReference type="Gene3D" id="1.10.10.10">
    <property type="entry name" value="Winged helix-like DNA-binding domain superfamily/Winged helix DNA-binding domain"/>
    <property type="match status" value="1"/>
</dbReference>
<dbReference type="PANTHER" id="PTHR30483:SF6">
    <property type="entry name" value="PERIPLASMIC BINDING PROTEIN OF ABC TRANSPORTER FOR NATURAL AMINO ACIDS"/>
    <property type="match status" value="1"/>
</dbReference>
<keyword evidence="2" id="KW-0732">Signal</keyword>
<evidence type="ECO:0000313" key="7">
    <source>
        <dbReference type="Proteomes" id="UP000553963"/>
    </source>
</evidence>
<evidence type="ECO:0000313" key="6">
    <source>
        <dbReference type="EMBL" id="MBB3933777.1"/>
    </source>
</evidence>
<dbReference type="Proteomes" id="UP000553963">
    <property type="component" value="Unassembled WGS sequence"/>
</dbReference>
<dbReference type="GO" id="GO:0003677">
    <property type="term" value="F:DNA binding"/>
    <property type="evidence" value="ECO:0007669"/>
    <property type="project" value="InterPro"/>
</dbReference>
<dbReference type="EMBL" id="JACIDS010000008">
    <property type="protein sequence ID" value="MBB3933777.1"/>
    <property type="molecule type" value="Genomic_DNA"/>
</dbReference>
<name>A0A840AXM5_9HYPH</name>
<dbReference type="AlphaFoldDB" id="A0A840AXM5"/>
<keyword evidence="3" id="KW-0813">Transport</keyword>
<dbReference type="InterPro" id="IPR036388">
    <property type="entry name" value="WH-like_DNA-bd_sf"/>
</dbReference>
<comment type="similarity">
    <text evidence="1">Belongs to the leucine-binding protein family.</text>
</comment>
<feature type="compositionally biased region" description="Basic and acidic residues" evidence="4">
    <location>
        <begin position="193"/>
        <end position="208"/>
    </location>
</feature>
<dbReference type="RefSeq" id="WP_183401434.1">
    <property type="nucleotide sequence ID" value="NZ_JACIDS010000008.1"/>
</dbReference>
<dbReference type="PRINTS" id="PR00038">
    <property type="entry name" value="HTHLUXR"/>
</dbReference>
<dbReference type="InterPro" id="IPR051010">
    <property type="entry name" value="BCAA_transport"/>
</dbReference>
<evidence type="ECO:0000259" key="5">
    <source>
        <dbReference type="PROSITE" id="PS50043"/>
    </source>
</evidence>
<feature type="compositionally biased region" description="Basic residues" evidence="4">
    <location>
        <begin position="13"/>
        <end position="22"/>
    </location>
</feature>
<dbReference type="PANTHER" id="PTHR30483">
    <property type="entry name" value="LEUCINE-SPECIFIC-BINDING PROTEIN"/>
    <property type="match status" value="1"/>
</dbReference>
<dbReference type="SMART" id="SM00421">
    <property type="entry name" value="HTH_LUXR"/>
    <property type="match status" value="1"/>
</dbReference>
<feature type="domain" description="HTH luxR-type" evidence="5">
    <location>
        <begin position="109"/>
        <end position="174"/>
    </location>
</feature>
<dbReference type="CDD" id="cd06170">
    <property type="entry name" value="LuxR_C_like"/>
    <property type="match status" value="1"/>
</dbReference>
<dbReference type="InterPro" id="IPR000792">
    <property type="entry name" value="Tscrpt_reg_LuxR_C"/>
</dbReference>
<evidence type="ECO:0000256" key="3">
    <source>
        <dbReference type="ARBA" id="ARBA00022970"/>
    </source>
</evidence>
<reference evidence="6 7" key="1">
    <citation type="submission" date="2020-08" db="EMBL/GenBank/DDBJ databases">
        <title>Genomic Encyclopedia of Type Strains, Phase IV (KMG-IV): sequencing the most valuable type-strain genomes for metagenomic binning, comparative biology and taxonomic classification.</title>
        <authorList>
            <person name="Goeker M."/>
        </authorList>
    </citation>
    <scope>NUCLEOTIDE SEQUENCE [LARGE SCALE GENOMIC DNA]</scope>
    <source>
        <strain evidence="6 7">DSM 25966</strain>
    </source>
</reference>
<evidence type="ECO:0000256" key="1">
    <source>
        <dbReference type="ARBA" id="ARBA00010062"/>
    </source>
</evidence>
<proteinExistence type="inferred from homology"/>
<feature type="region of interest" description="Disordered" evidence="4">
    <location>
        <begin position="186"/>
        <end position="214"/>
    </location>
</feature>
<organism evidence="6 7">
    <name type="scientific">Kaistia hirudinis</name>
    <dbReference type="NCBI Taxonomy" id="1293440"/>
    <lineage>
        <taxon>Bacteria</taxon>
        <taxon>Pseudomonadati</taxon>
        <taxon>Pseudomonadota</taxon>
        <taxon>Alphaproteobacteria</taxon>
        <taxon>Hyphomicrobiales</taxon>
        <taxon>Kaistiaceae</taxon>
        <taxon>Kaistia</taxon>
    </lineage>
</organism>
<dbReference type="PROSITE" id="PS50043">
    <property type="entry name" value="HTH_LUXR_2"/>
    <property type="match status" value="1"/>
</dbReference>
<dbReference type="GO" id="GO:0006865">
    <property type="term" value="P:amino acid transport"/>
    <property type="evidence" value="ECO:0007669"/>
    <property type="project" value="UniProtKB-KW"/>
</dbReference>
<dbReference type="Pfam" id="PF13458">
    <property type="entry name" value="Peripla_BP_6"/>
    <property type="match status" value="1"/>
</dbReference>
<evidence type="ECO:0000256" key="4">
    <source>
        <dbReference type="SAM" id="MobiDB-lite"/>
    </source>
</evidence>
<dbReference type="InterPro" id="IPR028082">
    <property type="entry name" value="Peripla_BP_I"/>
</dbReference>
<dbReference type="Pfam" id="PF00196">
    <property type="entry name" value="GerE"/>
    <property type="match status" value="1"/>
</dbReference>
<dbReference type="SUPFAM" id="SSF53822">
    <property type="entry name" value="Periplasmic binding protein-like I"/>
    <property type="match status" value="1"/>
</dbReference>
<accession>A0A840AXM5</accession>
<keyword evidence="3" id="KW-0029">Amino-acid transport</keyword>
<sequence length="601" mass="64632">MATVAGEDAPPRARTRSARSRQRASLEGIAPAIAEVTLRGAIEPVDEPGGARLLSEHPFLVQQAVALLESNRDRLRFVFVPAGSPWIAVDLSVLEGHDGLMRARALLRPIAPPSGLTVRELDVLTLVASGYSNQGIAELLATSLRTVTTHMERILAKFGQASRAALAGIAAESGLLRLPLPGGARARSPLTVDPDHRPSHKGAAERRRSASPPPVLIGAPLSLNGFSSADAHEMLNGARLAVAEVNQRGGVGGRRLELVVAECDVNDAASVEAAIANLIDADVDAVAGGYSCAEARVQDLMADYGAPYLHCVTMEAMVERVRQDPQRLRNIFQTGPTDIHYGPQCVSFLSDLRDRGAWRPRNRRLVVLQPSWSMMDIGLGTMEERADRTGWSIEHITGLPLTGADWSAILGRIARIDPAAILLANYFPEESIAFQRAFLADPLDSLVYTLYGPSVPLYRETLGADADGVIWATSTGTYADPIALGFAERYRALHGALPGRAHAGLSYDRIHLLCSAWARAGGTRRFDEVAREIRQLVHRGVSGTYALGNSGQCGVSYPDATRDPSFAQAHLVFQIQGGRHAILGPHPYADGAFRLPPWFEA</sequence>
<dbReference type="GO" id="GO:0006355">
    <property type="term" value="P:regulation of DNA-templated transcription"/>
    <property type="evidence" value="ECO:0007669"/>
    <property type="project" value="InterPro"/>
</dbReference>
<feature type="region of interest" description="Disordered" evidence="4">
    <location>
        <begin position="1"/>
        <end position="25"/>
    </location>
</feature>